<evidence type="ECO:0000313" key="8">
    <source>
        <dbReference type="Proteomes" id="UP000053091"/>
    </source>
</evidence>
<reference evidence="7" key="1">
    <citation type="journal article" date="2015" name="Genome Announc.">
        <title>Draft Genome Sequence of Bacteroidales Strain TBC1, a Novel Isolate from a Methanogenic Wastewater Treatment System.</title>
        <authorList>
            <person name="Tourlousse D.M."/>
            <person name="Matsuura N."/>
            <person name="Sun L."/>
            <person name="Toyonaga M."/>
            <person name="Kuroda K."/>
            <person name="Ohashi A."/>
            <person name="Cruz R."/>
            <person name="Yamaguchi T."/>
            <person name="Sekiguchi Y."/>
        </authorList>
    </citation>
    <scope>NUCLEOTIDE SEQUENCE [LARGE SCALE GENOMIC DNA]</scope>
    <source>
        <strain evidence="7">TBC1</strain>
    </source>
</reference>
<evidence type="ECO:0000256" key="3">
    <source>
        <dbReference type="ARBA" id="ARBA00022884"/>
    </source>
</evidence>
<keyword evidence="5" id="KW-0804">Transcription</keyword>
<dbReference type="SUPFAM" id="SSF48013">
    <property type="entry name" value="NusB-like"/>
    <property type="match status" value="1"/>
</dbReference>
<accession>A0A0S7BQ54</accession>
<comment type="similarity">
    <text evidence="1">Belongs to the NusB family.</text>
</comment>
<keyword evidence="8" id="KW-1185">Reference proteome</keyword>
<name>A0A0S7BQ54_9BACT</name>
<dbReference type="InterPro" id="IPR035926">
    <property type="entry name" value="NusB-like_sf"/>
</dbReference>
<dbReference type="InterPro" id="IPR006027">
    <property type="entry name" value="NusB_RsmB_TIM44"/>
</dbReference>
<dbReference type="GO" id="GO:0006353">
    <property type="term" value="P:DNA-templated transcription termination"/>
    <property type="evidence" value="ECO:0007669"/>
    <property type="project" value="InterPro"/>
</dbReference>
<gene>
    <name evidence="7" type="ORF">TBC1_11869</name>
</gene>
<dbReference type="GO" id="GO:0031564">
    <property type="term" value="P:transcription antitermination"/>
    <property type="evidence" value="ECO:0007669"/>
    <property type="project" value="UniProtKB-KW"/>
</dbReference>
<dbReference type="GO" id="GO:0003723">
    <property type="term" value="F:RNA binding"/>
    <property type="evidence" value="ECO:0007669"/>
    <property type="project" value="UniProtKB-KW"/>
</dbReference>
<feature type="domain" description="NusB/RsmB/TIM44" evidence="6">
    <location>
        <begin position="211"/>
        <end position="301"/>
    </location>
</feature>
<dbReference type="Gene3D" id="1.10.940.10">
    <property type="entry name" value="NusB-like"/>
    <property type="match status" value="1"/>
</dbReference>
<dbReference type="AlphaFoldDB" id="A0A0S7BQ54"/>
<dbReference type="PANTHER" id="PTHR11078:SF3">
    <property type="entry name" value="ANTITERMINATION NUSB DOMAIN-CONTAINING PROTEIN"/>
    <property type="match status" value="1"/>
</dbReference>
<dbReference type="NCBIfam" id="TIGR01951">
    <property type="entry name" value="nusB"/>
    <property type="match status" value="1"/>
</dbReference>
<dbReference type="Pfam" id="PF01029">
    <property type="entry name" value="NusB"/>
    <property type="match status" value="1"/>
</dbReference>
<keyword evidence="2" id="KW-0889">Transcription antitermination</keyword>
<sequence>MLSRRHLRIKVLQSLYAHFQTQDGQINQIEKGLLSSIESIYDLYIYLLSSILEVRDFARNRQEDARQKFLPTAEELNPNTRFVDNRFLEQLGNNRDLQRNISRLKISWADHQETFRKIFQNFKASELYESYMNAPSASYHEDKELVLQMFGEFMLTNEVYTSIFEERNIHWADDIDTAASLVAKTVRKWTPAMDEFKPLPPLMINPDEEGDDLIRDFVLKLFRKTIVKSEVSGKLIAERAQNWDLERIAVLDVIILKMAICEFTEFPSIPVKVTINEYIEISKEYSTPRSRQFVNGMMDKLVADLKASGEIKKSGRGLVE</sequence>
<evidence type="ECO:0000256" key="5">
    <source>
        <dbReference type="ARBA" id="ARBA00023163"/>
    </source>
</evidence>
<evidence type="ECO:0000313" key="7">
    <source>
        <dbReference type="EMBL" id="GAP42730.1"/>
    </source>
</evidence>
<evidence type="ECO:0000256" key="4">
    <source>
        <dbReference type="ARBA" id="ARBA00023015"/>
    </source>
</evidence>
<keyword evidence="3" id="KW-0694">RNA-binding</keyword>
<dbReference type="RefSeq" id="WP_062038983.1">
    <property type="nucleotide sequence ID" value="NZ_DF968182.1"/>
</dbReference>
<dbReference type="OrthoDB" id="9787568at2"/>
<dbReference type="GO" id="GO:0005829">
    <property type="term" value="C:cytosol"/>
    <property type="evidence" value="ECO:0007669"/>
    <property type="project" value="TreeGrafter"/>
</dbReference>
<protein>
    <submittedName>
        <fullName evidence="7">NusB antitermination factor</fullName>
    </submittedName>
</protein>
<evidence type="ECO:0000256" key="1">
    <source>
        <dbReference type="ARBA" id="ARBA00005952"/>
    </source>
</evidence>
<organism evidence="7">
    <name type="scientific">Lentimicrobium saccharophilum</name>
    <dbReference type="NCBI Taxonomy" id="1678841"/>
    <lineage>
        <taxon>Bacteria</taxon>
        <taxon>Pseudomonadati</taxon>
        <taxon>Bacteroidota</taxon>
        <taxon>Bacteroidia</taxon>
        <taxon>Bacteroidales</taxon>
        <taxon>Lentimicrobiaceae</taxon>
        <taxon>Lentimicrobium</taxon>
    </lineage>
</organism>
<dbReference type="Proteomes" id="UP000053091">
    <property type="component" value="Unassembled WGS sequence"/>
</dbReference>
<dbReference type="PATRIC" id="fig|1678841.3.peg.982"/>
<dbReference type="InterPro" id="IPR011605">
    <property type="entry name" value="NusB_fam"/>
</dbReference>
<dbReference type="STRING" id="1678841.TBC1_11869"/>
<proteinExistence type="inferred from homology"/>
<evidence type="ECO:0000259" key="6">
    <source>
        <dbReference type="Pfam" id="PF01029"/>
    </source>
</evidence>
<keyword evidence="4" id="KW-0805">Transcription regulation</keyword>
<dbReference type="PANTHER" id="PTHR11078">
    <property type="entry name" value="N UTILIZATION SUBSTANCE PROTEIN B-RELATED"/>
    <property type="match status" value="1"/>
</dbReference>
<dbReference type="EMBL" id="DF968182">
    <property type="protein sequence ID" value="GAP42730.1"/>
    <property type="molecule type" value="Genomic_DNA"/>
</dbReference>
<evidence type="ECO:0000256" key="2">
    <source>
        <dbReference type="ARBA" id="ARBA00022814"/>
    </source>
</evidence>